<dbReference type="GO" id="GO:0006508">
    <property type="term" value="P:proteolysis"/>
    <property type="evidence" value="ECO:0007669"/>
    <property type="project" value="InterPro"/>
</dbReference>
<gene>
    <name evidence="6" type="ORF">FOZ62_005248</name>
</gene>
<dbReference type="InterPro" id="IPR001372">
    <property type="entry name" value="Dynein_light_chain_typ-1/2"/>
</dbReference>
<proteinExistence type="inferred from homology"/>
<feature type="region of interest" description="Disordered" evidence="4">
    <location>
        <begin position="603"/>
        <end position="630"/>
    </location>
</feature>
<dbReference type="GO" id="GO:0007017">
    <property type="term" value="P:microtubule-based process"/>
    <property type="evidence" value="ECO:0007669"/>
    <property type="project" value="InterPro"/>
</dbReference>
<feature type="region of interest" description="Disordered" evidence="4">
    <location>
        <begin position="1"/>
        <end position="97"/>
    </location>
</feature>
<dbReference type="SMART" id="SM01375">
    <property type="entry name" value="Dynein_light"/>
    <property type="match status" value="1"/>
</dbReference>
<evidence type="ECO:0000256" key="2">
    <source>
        <dbReference type="ARBA" id="ARBA00005988"/>
    </source>
</evidence>
<feature type="region of interest" description="Disordered" evidence="4">
    <location>
        <begin position="650"/>
        <end position="769"/>
    </location>
</feature>
<comment type="caution">
    <text evidence="6">The sequence shown here is derived from an EMBL/GenBank/DDBJ whole genome shotgun (WGS) entry which is preliminary data.</text>
</comment>
<dbReference type="AlphaFoldDB" id="A0A7J6QZD5"/>
<feature type="compositionally biased region" description="Low complexity" evidence="4">
    <location>
        <begin position="707"/>
        <end position="722"/>
    </location>
</feature>
<dbReference type="Gene3D" id="3.40.630.10">
    <property type="entry name" value="Zn peptidases"/>
    <property type="match status" value="1"/>
</dbReference>
<dbReference type="CDD" id="cd21450">
    <property type="entry name" value="DLC-like_DYNLL1-like"/>
    <property type="match status" value="1"/>
</dbReference>
<feature type="compositionally biased region" description="Basic residues" evidence="4">
    <location>
        <begin position="1"/>
        <end position="30"/>
    </location>
</feature>
<dbReference type="PROSITE" id="PS52035">
    <property type="entry name" value="PEPTIDASE_M14"/>
    <property type="match status" value="1"/>
</dbReference>
<accession>A0A7J6QZD5</accession>
<comment type="similarity">
    <text evidence="2 3">Belongs to the peptidase M14 family.</text>
</comment>
<dbReference type="InterPro" id="IPR037177">
    <property type="entry name" value="DLC_sf"/>
</dbReference>
<evidence type="ECO:0000259" key="5">
    <source>
        <dbReference type="PROSITE" id="PS52035"/>
    </source>
</evidence>
<evidence type="ECO:0000256" key="3">
    <source>
        <dbReference type="PROSITE-ProRule" id="PRU01379"/>
    </source>
</evidence>
<dbReference type="Proteomes" id="UP000574390">
    <property type="component" value="Unassembled WGS sequence"/>
</dbReference>
<dbReference type="InterPro" id="IPR040626">
    <property type="entry name" value="Pepdidase_M14_N"/>
</dbReference>
<reference evidence="6 7" key="1">
    <citation type="submission" date="2020-04" db="EMBL/GenBank/DDBJ databases">
        <title>Perkinsus olseni comparative genomics.</title>
        <authorList>
            <person name="Bogema D.R."/>
        </authorList>
    </citation>
    <scope>NUCLEOTIDE SEQUENCE [LARGE SCALE GENOMIC DNA]</scope>
    <source>
        <strain evidence="6">ATCC PRA-205</strain>
    </source>
</reference>
<dbReference type="InterPro" id="IPR000834">
    <property type="entry name" value="Peptidase_M14"/>
</dbReference>
<comment type="caution">
    <text evidence="3">Lacks conserved residue(s) required for the propagation of feature annotation.</text>
</comment>
<protein>
    <recommendedName>
        <fullName evidence="5">Peptidase M14 domain-containing protein</fullName>
    </recommendedName>
</protein>
<dbReference type="SUPFAM" id="SSF54648">
    <property type="entry name" value="DLC"/>
    <property type="match status" value="1"/>
</dbReference>
<dbReference type="Pfam" id="PF00246">
    <property type="entry name" value="Peptidase_M14"/>
    <property type="match status" value="1"/>
</dbReference>
<organism evidence="6 7">
    <name type="scientific">Perkinsus olseni</name>
    <name type="common">Perkinsus atlanticus</name>
    <dbReference type="NCBI Taxonomy" id="32597"/>
    <lineage>
        <taxon>Eukaryota</taxon>
        <taxon>Sar</taxon>
        <taxon>Alveolata</taxon>
        <taxon>Perkinsozoa</taxon>
        <taxon>Perkinsea</taxon>
        <taxon>Perkinsida</taxon>
        <taxon>Perkinsidae</taxon>
        <taxon>Perkinsus</taxon>
    </lineage>
</organism>
<dbReference type="SUPFAM" id="SSF53187">
    <property type="entry name" value="Zn-dependent exopeptidases"/>
    <property type="match status" value="1"/>
</dbReference>
<dbReference type="Pfam" id="PF18027">
    <property type="entry name" value="Pepdidase_M14_N"/>
    <property type="match status" value="1"/>
</dbReference>
<feature type="compositionally biased region" description="Basic residues" evidence="4">
    <location>
        <begin position="674"/>
        <end position="687"/>
    </location>
</feature>
<dbReference type="GO" id="GO:0030286">
    <property type="term" value="C:dynein complex"/>
    <property type="evidence" value="ECO:0007669"/>
    <property type="project" value="InterPro"/>
</dbReference>
<comment type="cofactor">
    <cofactor evidence="1">
        <name>Zn(2+)</name>
        <dbReference type="ChEBI" id="CHEBI:29105"/>
    </cofactor>
</comment>
<dbReference type="Pfam" id="PF01221">
    <property type="entry name" value="Dynein_light"/>
    <property type="match status" value="1"/>
</dbReference>
<dbReference type="GO" id="GO:0008270">
    <property type="term" value="F:zinc ion binding"/>
    <property type="evidence" value="ECO:0007669"/>
    <property type="project" value="InterPro"/>
</dbReference>
<dbReference type="PANTHER" id="PTHR12756">
    <property type="entry name" value="CYTOSOLIC CARBOXYPEPTIDASE"/>
    <property type="match status" value="1"/>
</dbReference>
<dbReference type="Gene3D" id="2.60.40.3120">
    <property type="match status" value="1"/>
</dbReference>
<evidence type="ECO:0000313" key="7">
    <source>
        <dbReference type="Proteomes" id="UP000574390"/>
    </source>
</evidence>
<sequence length="941" mass="103396">MPHAKGRKGRRRSASSKGLRMVKHLGRKNRRVSETARRSSDTALEERIAAVDARETPVEESEKPSRAPERRRSEPPGGIRDVEEHAPPAGLPDWPEHLKPLPLYPSRKFELETPYCGLGTDILSGLTDPATAIVALDLPTENNDSGLEYPSEVNPQNPQAALPPLTTAQLADPHANCVIQDRELLRGTYVYNRQRGPIDLQHLVDQALNDRDVVIAGRFGTGRLRRGAFTRGPMYAPTGPEDTTLVFESRFESGNLQTAVKVGEMEYDLVLCPDTGTYGNTQWFFFSISNVTKGKSVKLSLVTMGKPSSLFQKGMQPVVWSTREFHQGDGMGWSRGAGIGSLQYGKTNTHRHLLTNVAADLKMGEVCDGVAAVEVPRQAASFAEASVLTFEYTPQWEDDTVYFAYTFPYTLTRLQGFIKEMEGSRGGRRYLARYPLCRSLAGNRLDVLTITSSGEEDDPTALAERGEEDTSQSLHGCRKKYIAITARVHPGESVSSFACEGLIRELLSESPLAKKLRAKYVFKIIPMLNPDGVVLGNYRTNLSGRDLNRVWNQPCKLLHPTIYFAKRALSRCAPLGVFADLHGHSRKLNWFVYGCLPPRKPRKRSNIPPFVPPPDMRTRDAVSTDASAELPGGISEQLIKKYIKQAENAAANDAGSDSDPEGDLERPLAAPIVKRPRRITREIRRRSSRAELKHSGRKNGVSESSDRASMSTSRSSSQRILRPPFQTSKVPLESEAPPDNTSNRAILRRSRSAVSRSGFLGDEPPKTFGGPPGAVSPLPLRNVELHQHEVDFVGKRPVGHRSDRALMFAQVPKLAALSGNTYVVQSRSPGVAGGGLMLLPSGSSPNLRYGSTDGMKARPCAAQQGDIAISGRSAVTRLPRLSGVVRGGRPQGEDKVTQASIAIQKYETESEMAKHIKAFFDGKYDPNWMCVVGKDFASFGT</sequence>
<evidence type="ECO:0000256" key="1">
    <source>
        <dbReference type="ARBA" id="ARBA00001947"/>
    </source>
</evidence>
<evidence type="ECO:0000313" key="6">
    <source>
        <dbReference type="EMBL" id="KAF4713795.1"/>
    </source>
</evidence>
<dbReference type="GO" id="GO:0004181">
    <property type="term" value="F:metallocarboxypeptidase activity"/>
    <property type="evidence" value="ECO:0007669"/>
    <property type="project" value="InterPro"/>
</dbReference>
<dbReference type="Gene3D" id="3.30.740.10">
    <property type="entry name" value="Protein Inhibitor Of Neuronal Nitric Oxide Synthase"/>
    <property type="match status" value="1"/>
</dbReference>
<feature type="compositionally biased region" description="Basic and acidic residues" evidence="4">
    <location>
        <begin position="31"/>
        <end position="86"/>
    </location>
</feature>
<dbReference type="EMBL" id="JABANM010025920">
    <property type="protein sequence ID" value="KAF4713795.1"/>
    <property type="molecule type" value="Genomic_DNA"/>
</dbReference>
<dbReference type="InterPro" id="IPR050821">
    <property type="entry name" value="Cytosolic_carboxypeptidase"/>
</dbReference>
<feature type="domain" description="Peptidase M14" evidence="5">
    <location>
        <begin position="407"/>
        <end position="695"/>
    </location>
</feature>
<name>A0A7J6QZD5_PEROL</name>
<dbReference type="PANTHER" id="PTHR12756:SF11">
    <property type="entry name" value="CYTOSOLIC CARBOXYPEPTIDASE 1"/>
    <property type="match status" value="1"/>
</dbReference>
<evidence type="ECO:0000256" key="4">
    <source>
        <dbReference type="SAM" id="MobiDB-lite"/>
    </source>
</evidence>